<feature type="compositionally biased region" description="Low complexity" evidence="3">
    <location>
        <begin position="426"/>
        <end position="440"/>
    </location>
</feature>
<dbReference type="EMBL" id="AZGZ01000023">
    <property type="protein sequence ID" value="KZZ88911.1"/>
    <property type="molecule type" value="Genomic_DNA"/>
</dbReference>
<dbReference type="InterPro" id="IPR035979">
    <property type="entry name" value="RBD_domain_sf"/>
</dbReference>
<feature type="compositionally biased region" description="Low complexity" evidence="3">
    <location>
        <begin position="11"/>
        <end position="25"/>
    </location>
</feature>
<protein>
    <submittedName>
        <fullName evidence="5">Nucleolar protein 13</fullName>
    </submittedName>
</protein>
<dbReference type="Gene3D" id="3.30.70.330">
    <property type="match status" value="2"/>
</dbReference>
<dbReference type="AlphaFoldDB" id="A0A167WJ01"/>
<feature type="region of interest" description="Disordered" evidence="3">
    <location>
        <begin position="405"/>
        <end position="456"/>
    </location>
</feature>
<feature type="compositionally biased region" description="Basic residues" evidence="3">
    <location>
        <begin position="82"/>
        <end position="97"/>
    </location>
</feature>
<evidence type="ECO:0000313" key="6">
    <source>
        <dbReference type="Proteomes" id="UP000242877"/>
    </source>
</evidence>
<dbReference type="InterPro" id="IPR000504">
    <property type="entry name" value="RRM_dom"/>
</dbReference>
<feature type="region of interest" description="Disordered" evidence="3">
    <location>
        <begin position="334"/>
        <end position="374"/>
    </location>
</feature>
<dbReference type="Pfam" id="PF00076">
    <property type="entry name" value="RRM_1"/>
    <property type="match status" value="1"/>
</dbReference>
<keyword evidence="6" id="KW-1185">Reference proteome</keyword>
<dbReference type="Proteomes" id="UP000242877">
    <property type="component" value="Unassembled WGS sequence"/>
</dbReference>
<dbReference type="VEuPathDB" id="FungiDB:AAP_04703"/>
<feature type="domain" description="RRM" evidence="4">
    <location>
        <begin position="269"/>
        <end position="396"/>
    </location>
</feature>
<evidence type="ECO:0000256" key="2">
    <source>
        <dbReference type="PROSITE-ProRule" id="PRU00176"/>
    </source>
</evidence>
<organism evidence="5 6">
    <name type="scientific">Ascosphaera apis ARSEF 7405</name>
    <dbReference type="NCBI Taxonomy" id="392613"/>
    <lineage>
        <taxon>Eukaryota</taxon>
        <taxon>Fungi</taxon>
        <taxon>Dikarya</taxon>
        <taxon>Ascomycota</taxon>
        <taxon>Pezizomycotina</taxon>
        <taxon>Eurotiomycetes</taxon>
        <taxon>Eurotiomycetidae</taxon>
        <taxon>Onygenales</taxon>
        <taxon>Ascosphaeraceae</taxon>
        <taxon>Ascosphaera</taxon>
    </lineage>
</organism>
<accession>A0A167WJ01</accession>
<evidence type="ECO:0000313" key="5">
    <source>
        <dbReference type="EMBL" id="KZZ88911.1"/>
    </source>
</evidence>
<feature type="domain" description="RRM" evidence="4">
    <location>
        <begin position="157"/>
        <end position="243"/>
    </location>
</feature>
<keyword evidence="1 2" id="KW-0694">RNA-binding</keyword>
<comment type="caution">
    <text evidence="5">The sequence shown here is derived from an EMBL/GenBank/DDBJ whole genome shotgun (WGS) entry which is preliminary data.</text>
</comment>
<dbReference type="InterPro" id="IPR012677">
    <property type="entry name" value="Nucleotide-bd_a/b_plait_sf"/>
</dbReference>
<dbReference type="SMART" id="SM00360">
    <property type="entry name" value="RRM"/>
    <property type="match status" value="2"/>
</dbReference>
<feature type="compositionally biased region" description="Basic and acidic residues" evidence="3">
    <location>
        <begin position="118"/>
        <end position="135"/>
    </location>
</feature>
<dbReference type="GO" id="GO:0003729">
    <property type="term" value="F:mRNA binding"/>
    <property type="evidence" value="ECO:0007669"/>
    <property type="project" value="TreeGrafter"/>
</dbReference>
<evidence type="ECO:0000259" key="4">
    <source>
        <dbReference type="PROSITE" id="PS50102"/>
    </source>
</evidence>
<proteinExistence type="predicted"/>
<name>A0A167WJ01_9EURO</name>
<feature type="compositionally biased region" description="Acidic residues" evidence="3">
    <location>
        <begin position="336"/>
        <end position="358"/>
    </location>
</feature>
<feature type="compositionally biased region" description="Basic residues" evidence="3">
    <location>
        <begin position="362"/>
        <end position="374"/>
    </location>
</feature>
<reference evidence="5 6" key="1">
    <citation type="journal article" date="2016" name="Genome Biol. Evol.">
        <title>Divergent and convergent evolution of fungal pathogenicity.</title>
        <authorList>
            <person name="Shang Y."/>
            <person name="Xiao G."/>
            <person name="Zheng P."/>
            <person name="Cen K."/>
            <person name="Zhan S."/>
            <person name="Wang C."/>
        </authorList>
    </citation>
    <scope>NUCLEOTIDE SEQUENCE [LARGE SCALE GENOMIC DNA]</scope>
    <source>
        <strain evidence="5 6">ARSEF 7405</strain>
    </source>
</reference>
<dbReference type="PANTHER" id="PTHR48025">
    <property type="entry name" value="OS02G0815200 PROTEIN"/>
    <property type="match status" value="1"/>
</dbReference>
<dbReference type="InterPro" id="IPR050502">
    <property type="entry name" value="Euk_RNA-bind_prot"/>
</dbReference>
<feature type="region of interest" description="Disordered" evidence="3">
    <location>
        <begin position="1"/>
        <end position="153"/>
    </location>
</feature>
<feature type="compositionally biased region" description="Basic and acidic residues" evidence="3">
    <location>
        <begin position="61"/>
        <end position="81"/>
    </location>
</feature>
<dbReference type="PROSITE" id="PS50102">
    <property type="entry name" value="RRM"/>
    <property type="match status" value="2"/>
</dbReference>
<evidence type="ECO:0000256" key="3">
    <source>
        <dbReference type="SAM" id="MobiDB-lite"/>
    </source>
</evidence>
<dbReference type="OrthoDB" id="1875751at2759"/>
<sequence>MSSSDEESIKSVEASSPDASSSSPSHSRKRKTPHDGPSLEIDLDAPEPPSKKALRKLKKQQKAEKKAAKEEKKKRKEEEKSGKKKDKKDKKEKKEKKGKKEEEDSDSGSESGDSSSDESPKSTEEEKKALIEKNKQLLKSKKAAEEDSKAKSKRSNYGIWIGNLSFTTTKADLRAFITCRAGLSDHNITRIHMPEGPRNAAGKAQNKGFAYVDFDKAECVPKVVALSESDFNGRRCLIKDALSFEGRPDKKDGADGSDGKKAGAKPASRKIFVGNLAYDVNKETLEMHFAKCGAVSNIQVATFEDSGKCKGYGWVEFEDIGSAEAAIRGFVKVPEDDSDDEEQEDSDSASSSDSDDEGEKTSKKKNKTKSKKKQVMKKVWVNRLFGRPLRMEFAEDSETRYNKRFGKGAKRRHDEHAAGENGNSDAITEAADGSAAAAFAGREKRQKKASYNTSRYSEQTVQRLTGGIVAAQGKKISFD</sequence>
<dbReference type="SUPFAM" id="SSF54928">
    <property type="entry name" value="RNA-binding domain, RBD"/>
    <property type="match status" value="1"/>
</dbReference>
<dbReference type="PANTHER" id="PTHR48025:SF1">
    <property type="entry name" value="RRM DOMAIN-CONTAINING PROTEIN"/>
    <property type="match status" value="1"/>
</dbReference>
<dbReference type="GO" id="GO:0005634">
    <property type="term" value="C:nucleus"/>
    <property type="evidence" value="ECO:0007669"/>
    <property type="project" value="TreeGrafter"/>
</dbReference>
<evidence type="ECO:0000256" key="1">
    <source>
        <dbReference type="ARBA" id="ARBA00022884"/>
    </source>
</evidence>
<gene>
    <name evidence="5" type="ORF">AAP_04703</name>
</gene>